<keyword evidence="1" id="KW-0863">Zinc-finger</keyword>
<evidence type="ECO:0000313" key="5">
    <source>
        <dbReference type="Proteomes" id="UP000706124"/>
    </source>
</evidence>
<feature type="signal peptide" evidence="2">
    <location>
        <begin position="1"/>
        <end position="19"/>
    </location>
</feature>
<proteinExistence type="predicted"/>
<sequence length="93" mass="10339">MRSVTAVFPVLLTLAAANGHYSCACNSQNPGNDWEYNWELTKYACKHNFVGAANYDSGTGRAGTVDGYYRYNKDDTLDLSVQLWVWQASSTCD</sequence>
<evidence type="ECO:0000256" key="2">
    <source>
        <dbReference type="SAM" id="SignalP"/>
    </source>
</evidence>
<gene>
    <name evidence="4" type="ORF">E4U60_004942</name>
</gene>
<evidence type="ECO:0000259" key="3">
    <source>
        <dbReference type="PROSITE" id="PS50966"/>
    </source>
</evidence>
<dbReference type="PROSITE" id="PS50966">
    <property type="entry name" value="ZF_SWIM"/>
    <property type="match status" value="1"/>
</dbReference>
<dbReference type="OrthoDB" id="3873024at2759"/>
<keyword evidence="2" id="KW-0732">Signal</keyword>
<protein>
    <recommendedName>
        <fullName evidence="3">SWIM-type domain-containing protein</fullName>
    </recommendedName>
</protein>
<feature type="chain" id="PRO_5040340656" description="SWIM-type domain-containing protein" evidence="2">
    <location>
        <begin position="20"/>
        <end position="93"/>
    </location>
</feature>
<dbReference type="InterPro" id="IPR007527">
    <property type="entry name" value="Znf_SWIM"/>
</dbReference>
<accession>A0A9P7M8B2</accession>
<name>A0A9P7M8B2_9HYPO</name>
<dbReference type="Proteomes" id="UP000706124">
    <property type="component" value="Unassembled WGS sequence"/>
</dbReference>
<feature type="domain" description="SWIM-type" evidence="3">
    <location>
        <begin position="8"/>
        <end position="56"/>
    </location>
</feature>
<comment type="caution">
    <text evidence="4">The sequence shown here is derived from an EMBL/GenBank/DDBJ whole genome shotgun (WGS) entry which is preliminary data.</text>
</comment>
<organism evidence="4 5">
    <name type="scientific">Claviceps pazoutovae</name>
    <dbReference type="NCBI Taxonomy" id="1649127"/>
    <lineage>
        <taxon>Eukaryota</taxon>
        <taxon>Fungi</taxon>
        <taxon>Dikarya</taxon>
        <taxon>Ascomycota</taxon>
        <taxon>Pezizomycotina</taxon>
        <taxon>Sordariomycetes</taxon>
        <taxon>Hypocreomycetidae</taxon>
        <taxon>Hypocreales</taxon>
        <taxon>Clavicipitaceae</taxon>
        <taxon>Claviceps</taxon>
    </lineage>
</organism>
<keyword evidence="5" id="KW-1185">Reference proteome</keyword>
<evidence type="ECO:0000256" key="1">
    <source>
        <dbReference type="PROSITE-ProRule" id="PRU00325"/>
    </source>
</evidence>
<dbReference type="GO" id="GO:0008270">
    <property type="term" value="F:zinc ion binding"/>
    <property type="evidence" value="ECO:0007669"/>
    <property type="project" value="UniProtKB-KW"/>
</dbReference>
<keyword evidence="1" id="KW-0862">Zinc</keyword>
<dbReference type="EMBL" id="SRPO01000418">
    <property type="protein sequence ID" value="KAG5932836.1"/>
    <property type="molecule type" value="Genomic_DNA"/>
</dbReference>
<evidence type="ECO:0000313" key="4">
    <source>
        <dbReference type="EMBL" id="KAG5932836.1"/>
    </source>
</evidence>
<reference evidence="4 5" key="1">
    <citation type="journal article" date="2020" name="bioRxiv">
        <title>Whole genome comparisons of ergot fungi reveals the divergence and evolution of species within the genus Claviceps are the result of varying mechanisms driving genome evolution and host range expansion.</title>
        <authorList>
            <person name="Wyka S.A."/>
            <person name="Mondo S.J."/>
            <person name="Liu M."/>
            <person name="Dettman J."/>
            <person name="Nalam V."/>
            <person name="Broders K.D."/>
        </authorList>
    </citation>
    <scope>NUCLEOTIDE SEQUENCE [LARGE SCALE GENOMIC DNA]</scope>
    <source>
        <strain evidence="4 5">CCC 1485</strain>
    </source>
</reference>
<keyword evidence="1" id="KW-0479">Metal-binding</keyword>
<dbReference type="AlphaFoldDB" id="A0A9P7M8B2"/>